<evidence type="ECO:0000313" key="12">
    <source>
        <dbReference type="Proteomes" id="UP000675379"/>
    </source>
</evidence>
<feature type="transmembrane region" description="Helical" evidence="10">
    <location>
        <begin position="34"/>
        <end position="52"/>
    </location>
</feature>
<dbReference type="PANTHER" id="PTHR11795:SF371">
    <property type="entry name" value="HIGH-AFFINITY BRANCHED-CHAIN AMINO ACID TRANSPORT SYSTEM PERMEASE PROTEIN LIVH"/>
    <property type="match status" value="1"/>
</dbReference>
<gene>
    <name evidence="11" type="ORF">KCG48_11310</name>
</gene>
<keyword evidence="6" id="KW-0029">Amino-acid transport</keyword>
<evidence type="ECO:0000256" key="1">
    <source>
        <dbReference type="ARBA" id="ARBA00004651"/>
    </source>
</evidence>
<dbReference type="GO" id="GO:0015188">
    <property type="term" value="F:L-isoleucine transmembrane transporter activity"/>
    <property type="evidence" value="ECO:0007669"/>
    <property type="project" value="TreeGrafter"/>
</dbReference>
<dbReference type="GO" id="GO:1903806">
    <property type="term" value="P:L-isoleucine import across plasma membrane"/>
    <property type="evidence" value="ECO:0007669"/>
    <property type="project" value="TreeGrafter"/>
</dbReference>
<dbReference type="GO" id="GO:0015190">
    <property type="term" value="F:L-leucine transmembrane transporter activity"/>
    <property type="evidence" value="ECO:0007669"/>
    <property type="project" value="TreeGrafter"/>
</dbReference>
<name>A0A941CTB9_9CLOT</name>
<dbReference type="GO" id="GO:0015192">
    <property type="term" value="F:L-phenylalanine transmembrane transporter activity"/>
    <property type="evidence" value="ECO:0007669"/>
    <property type="project" value="TreeGrafter"/>
</dbReference>
<evidence type="ECO:0000256" key="2">
    <source>
        <dbReference type="ARBA" id="ARBA00022448"/>
    </source>
</evidence>
<dbReference type="GO" id="GO:0005304">
    <property type="term" value="F:L-valine transmembrane transporter activity"/>
    <property type="evidence" value="ECO:0007669"/>
    <property type="project" value="TreeGrafter"/>
</dbReference>
<evidence type="ECO:0000313" key="11">
    <source>
        <dbReference type="EMBL" id="MBR0576903.1"/>
    </source>
</evidence>
<dbReference type="Proteomes" id="UP000675379">
    <property type="component" value="Unassembled WGS sequence"/>
</dbReference>
<evidence type="ECO:0000256" key="6">
    <source>
        <dbReference type="ARBA" id="ARBA00022970"/>
    </source>
</evidence>
<feature type="transmembrane region" description="Helical" evidence="10">
    <location>
        <begin position="58"/>
        <end position="82"/>
    </location>
</feature>
<keyword evidence="5 10" id="KW-0812">Transmembrane</keyword>
<feature type="transmembrane region" description="Helical" evidence="10">
    <location>
        <begin position="6"/>
        <end position="27"/>
    </location>
</feature>
<dbReference type="GO" id="GO:0005886">
    <property type="term" value="C:plasma membrane"/>
    <property type="evidence" value="ECO:0007669"/>
    <property type="project" value="UniProtKB-SubCell"/>
</dbReference>
<evidence type="ECO:0000256" key="7">
    <source>
        <dbReference type="ARBA" id="ARBA00022989"/>
    </source>
</evidence>
<dbReference type="RefSeq" id="WP_211802319.1">
    <property type="nucleotide sequence ID" value="NZ_JAGSCS010000016.1"/>
</dbReference>
<keyword evidence="7 10" id="KW-1133">Transmembrane helix</keyword>
<keyword evidence="12" id="KW-1185">Reference proteome</keyword>
<organism evidence="11 12">
    <name type="scientific">Proteiniclasticum sediminis</name>
    <dbReference type="NCBI Taxonomy" id="2804028"/>
    <lineage>
        <taxon>Bacteria</taxon>
        <taxon>Bacillati</taxon>
        <taxon>Bacillota</taxon>
        <taxon>Clostridia</taxon>
        <taxon>Eubacteriales</taxon>
        <taxon>Clostridiaceae</taxon>
        <taxon>Proteiniclasticum</taxon>
    </lineage>
</organism>
<protein>
    <submittedName>
        <fullName evidence="11">Branched-chain amino acid ABC transporter permease</fullName>
    </submittedName>
</protein>
<evidence type="ECO:0000256" key="10">
    <source>
        <dbReference type="SAM" id="Phobius"/>
    </source>
</evidence>
<dbReference type="InterPro" id="IPR001851">
    <property type="entry name" value="ABC_transp_permease"/>
</dbReference>
<feature type="transmembrane region" description="Helical" evidence="10">
    <location>
        <begin position="258"/>
        <end position="278"/>
    </location>
</feature>
<proteinExistence type="inferred from homology"/>
<dbReference type="GO" id="GO:0015808">
    <property type="term" value="P:L-alanine transport"/>
    <property type="evidence" value="ECO:0007669"/>
    <property type="project" value="TreeGrafter"/>
</dbReference>
<feature type="transmembrane region" description="Helical" evidence="10">
    <location>
        <begin position="94"/>
        <end position="114"/>
    </location>
</feature>
<keyword evidence="2" id="KW-0813">Transport</keyword>
<comment type="caution">
    <text evidence="11">The sequence shown here is derived from an EMBL/GenBank/DDBJ whole genome shotgun (WGS) entry which is preliminary data.</text>
</comment>
<keyword evidence="3" id="KW-1003">Cell membrane</keyword>
<dbReference type="Pfam" id="PF02653">
    <property type="entry name" value="BPD_transp_2"/>
    <property type="match status" value="1"/>
</dbReference>
<comment type="similarity">
    <text evidence="9">Belongs to the binding-protein-dependent transport system permease family. LivHM subfamily.</text>
</comment>
<dbReference type="CDD" id="cd06582">
    <property type="entry name" value="TM_PBP1_LivH_like"/>
    <property type="match status" value="1"/>
</dbReference>
<keyword evidence="4" id="KW-0997">Cell inner membrane</keyword>
<comment type="subcellular location">
    <subcellularLocation>
        <location evidence="1">Cell membrane</location>
        <topology evidence="1">Multi-pass membrane protein</topology>
    </subcellularLocation>
</comment>
<dbReference type="AlphaFoldDB" id="A0A941CTB9"/>
<evidence type="ECO:0000256" key="8">
    <source>
        <dbReference type="ARBA" id="ARBA00023136"/>
    </source>
</evidence>
<sequence>MSVQMIINGLSLGGVYAIIAVGYALIFNILKFSNFSHGGILVTTAYIGYFVASKLGTNFWTTLLLTALIGGCLAMLVEFIAFRRLRKNNVNPMLYFVSSITMSILLENLITVLFSTSYYSYPTFFKTTSFKVGGFMFVTTDLLMLAISVVVLALLQYVLKKTRIGVAIRALSTDSRTTSLMGINVTRIVLATFFVSGFMGGISGMFLGINYTLYPQLGGMITKGFISSIIGGLGNISGAVMGAFILGMLEVILINIDFIGSSFSPVVTFLIMIIFLLIRPQGIAGTITKEKV</sequence>
<evidence type="ECO:0000256" key="9">
    <source>
        <dbReference type="ARBA" id="ARBA00037998"/>
    </source>
</evidence>
<reference evidence="11" key="1">
    <citation type="submission" date="2021-04" db="EMBL/GenBank/DDBJ databases">
        <title>Proteiniclasticum sedimins sp. nov., an obligate anaerobic bacterium isolated from anaerobic sludge.</title>
        <authorList>
            <person name="Liu J."/>
        </authorList>
    </citation>
    <scope>NUCLEOTIDE SEQUENCE</scope>
    <source>
        <strain evidence="11">BAD-10</strain>
    </source>
</reference>
<evidence type="ECO:0000256" key="5">
    <source>
        <dbReference type="ARBA" id="ARBA00022692"/>
    </source>
</evidence>
<dbReference type="PANTHER" id="PTHR11795">
    <property type="entry name" value="BRANCHED-CHAIN AMINO ACID TRANSPORT SYSTEM PERMEASE PROTEIN LIVH"/>
    <property type="match status" value="1"/>
</dbReference>
<dbReference type="InterPro" id="IPR052157">
    <property type="entry name" value="BCAA_transport_permease"/>
</dbReference>
<dbReference type="GO" id="GO:0042941">
    <property type="term" value="P:D-alanine transmembrane transport"/>
    <property type="evidence" value="ECO:0007669"/>
    <property type="project" value="TreeGrafter"/>
</dbReference>
<feature type="transmembrane region" description="Helical" evidence="10">
    <location>
        <begin position="188"/>
        <end position="213"/>
    </location>
</feature>
<keyword evidence="8 10" id="KW-0472">Membrane</keyword>
<feature type="transmembrane region" description="Helical" evidence="10">
    <location>
        <begin position="225"/>
        <end position="246"/>
    </location>
</feature>
<dbReference type="EMBL" id="JAGSCS010000016">
    <property type="protein sequence ID" value="MBR0576903.1"/>
    <property type="molecule type" value="Genomic_DNA"/>
</dbReference>
<feature type="transmembrane region" description="Helical" evidence="10">
    <location>
        <begin position="134"/>
        <end position="159"/>
    </location>
</feature>
<evidence type="ECO:0000256" key="4">
    <source>
        <dbReference type="ARBA" id="ARBA00022519"/>
    </source>
</evidence>
<evidence type="ECO:0000256" key="3">
    <source>
        <dbReference type="ARBA" id="ARBA00022475"/>
    </source>
</evidence>
<accession>A0A941CTB9</accession>